<evidence type="ECO:0000313" key="3">
    <source>
        <dbReference type="Proteomes" id="UP001162029"/>
    </source>
</evidence>
<dbReference type="EMBL" id="CANTFM010000626">
    <property type="protein sequence ID" value="CAI5726664.1"/>
    <property type="molecule type" value="Genomic_DNA"/>
</dbReference>
<organism evidence="2 3">
    <name type="scientific">Peronospora destructor</name>
    <dbReference type="NCBI Taxonomy" id="86335"/>
    <lineage>
        <taxon>Eukaryota</taxon>
        <taxon>Sar</taxon>
        <taxon>Stramenopiles</taxon>
        <taxon>Oomycota</taxon>
        <taxon>Peronosporomycetes</taxon>
        <taxon>Peronosporales</taxon>
        <taxon>Peronosporaceae</taxon>
        <taxon>Peronospora</taxon>
    </lineage>
</organism>
<dbReference type="Proteomes" id="UP001162029">
    <property type="component" value="Unassembled WGS sequence"/>
</dbReference>
<feature type="region of interest" description="Disordered" evidence="1">
    <location>
        <begin position="30"/>
        <end position="50"/>
    </location>
</feature>
<protein>
    <submittedName>
        <fullName evidence="2">Uncharacterized protein</fullName>
    </submittedName>
</protein>
<reference evidence="2" key="1">
    <citation type="submission" date="2022-12" db="EMBL/GenBank/DDBJ databases">
        <authorList>
            <person name="Webb A."/>
        </authorList>
    </citation>
    <scope>NUCLEOTIDE SEQUENCE</scope>
    <source>
        <strain evidence="2">Pd1</strain>
    </source>
</reference>
<dbReference type="AlphaFoldDB" id="A0AAV0TTX2"/>
<gene>
    <name evidence="2" type="ORF">PDE001_LOCUS3635</name>
</gene>
<proteinExistence type="predicted"/>
<accession>A0AAV0TTX2</accession>
<evidence type="ECO:0000313" key="2">
    <source>
        <dbReference type="EMBL" id="CAI5726664.1"/>
    </source>
</evidence>
<name>A0AAV0TTX2_9STRA</name>
<sequence length="140" mass="15131">MPSTECPICLRHVRLENLPPHGATCLTKQQLQLPTPRSDSSNSALKKRKRSDIRQLFAVPLAERMRPKNMGDLLGPGSLLATSFQQIKPPGCGKTTLTSVTSKETGFVTVSGTAKAGEMKGAVNRAKENAKIVSLTDECR</sequence>
<feature type="compositionally biased region" description="Polar residues" evidence="1">
    <location>
        <begin position="30"/>
        <end position="44"/>
    </location>
</feature>
<evidence type="ECO:0000256" key="1">
    <source>
        <dbReference type="SAM" id="MobiDB-lite"/>
    </source>
</evidence>
<comment type="caution">
    <text evidence="2">The sequence shown here is derived from an EMBL/GenBank/DDBJ whole genome shotgun (WGS) entry which is preliminary data.</text>
</comment>
<keyword evidence="3" id="KW-1185">Reference proteome</keyword>